<keyword evidence="10" id="KW-0238">DNA-binding</keyword>
<dbReference type="Pfam" id="PF03732">
    <property type="entry name" value="Retrotrans_gag"/>
    <property type="match status" value="2"/>
</dbReference>
<keyword evidence="1" id="KW-0645">Protease</keyword>
<evidence type="ECO:0000256" key="7">
    <source>
        <dbReference type="ARBA" id="ARBA00022801"/>
    </source>
</evidence>
<feature type="domain" description="CCHC-type" evidence="15">
    <location>
        <begin position="296"/>
        <end position="311"/>
    </location>
</feature>
<dbReference type="GO" id="GO:0043139">
    <property type="term" value="F:5'-3' DNA helicase activity"/>
    <property type="evidence" value="ECO:0007669"/>
    <property type="project" value="UniProtKB-EC"/>
</dbReference>
<keyword evidence="2" id="KW-0808">Transferase</keyword>
<dbReference type="CDD" id="cd01650">
    <property type="entry name" value="RT_nLTR_like"/>
    <property type="match status" value="1"/>
</dbReference>
<evidence type="ECO:0000259" key="16">
    <source>
        <dbReference type="PROSITE" id="PS50878"/>
    </source>
</evidence>
<dbReference type="FunFam" id="3.30.70.270:FF:000020">
    <property type="entry name" value="Transposon Tf2-6 polyprotein-like Protein"/>
    <property type="match status" value="3"/>
</dbReference>
<evidence type="ECO:0000256" key="11">
    <source>
        <dbReference type="PROSITE-ProRule" id="PRU00047"/>
    </source>
</evidence>
<feature type="domain" description="Reverse transcriptase" evidence="16">
    <location>
        <begin position="1961"/>
        <end position="2140"/>
    </location>
</feature>
<feature type="region of interest" description="Disordered" evidence="14">
    <location>
        <begin position="5665"/>
        <end position="5712"/>
    </location>
</feature>
<dbReference type="FunFam" id="3.30.420.10:FF:000032">
    <property type="entry name" value="Retrovirus-related Pol polyprotein from transposon 297-like Protein"/>
    <property type="match status" value="2"/>
</dbReference>
<keyword evidence="12" id="KW-0547">Nucleotide-binding</keyword>
<reference evidence="18 19" key="1">
    <citation type="submission" date="2020-12" db="EMBL/GenBank/DDBJ databases">
        <title>Concerted genomic and epigenomic changes stabilize Arabidopsis allopolyploids.</title>
        <authorList>
            <person name="Chen Z."/>
        </authorList>
    </citation>
    <scope>NUCLEOTIDE SEQUENCE [LARGE SCALE GENOMIC DNA]</scope>
    <source>
        <strain evidence="18">Allo738</strain>
        <tissue evidence="18">Leaf</tissue>
    </source>
</reference>
<dbReference type="InterPro" id="IPR025836">
    <property type="entry name" value="Zn_knuckle_CX2CX4HX4C"/>
</dbReference>
<comment type="caution">
    <text evidence="18">The sequence shown here is derived from an EMBL/GenBank/DDBJ whole genome shotgun (WGS) entry which is preliminary data.</text>
</comment>
<feature type="domain" description="Integrase catalytic" evidence="17">
    <location>
        <begin position="3519"/>
        <end position="3689"/>
    </location>
</feature>
<keyword evidence="7 12" id="KW-0378">Hydrolase</keyword>
<dbReference type="SMART" id="SM00343">
    <property type="entry name" value="ZnF_C2HC"/>
    <property type="match status" value="4"/>
</dbReference>
<dbReference type="InterPro" id="IPR010285">
    <property type="entry name" value="DNA_helicase_pif1-like_DEAD"/>
</dbReference>
<keyword evidence="5" id="KW-0479">Metal-binding</keyword>
<keyword evidence="13" id="KW-0175">Coiled coil</keyword>
<evidence type="ECO:0000313" key="18">
    <source>
        <dbReference type="EMBL" id="KAG7615234.1"/>
    </source>
</evidence>
<feature type="region of interest" description="Disordered" evidence="14">
    <location>
        <begin position="2754"/>
        <end position="2803"/>
    </location>
</feature>
<evidence type="ECO:0000256" key="13">
    <source>
        <dbReference type="SAM" id="Coils"/>
    </source>
</evidence>
<dbReference type="InterPro" id="IPR000477">
    <property type="entry name" value="RT_dom"/>
</dbReference>
<feature type="compositionally biased region" description="Basic and acidic residues" evidence="14">
    <location>
        <begin position="61"/>
        <end position="74"/>
    </location>
</feature>
<dbReference type="Pfam" id="PF05970">
    <property type="entry name" value="PIF1"/>
    <property type="match status" value="1"/>
</dbReference>
<dbReference type="GO" id="GO:0006310">
    <property type="term" value="P:DNA recombination"/>
    <property type="evidence" value="ECO:0007669"/>
    <property type="project" value="UniProtKB-KW"/>
</dbReference>
<keyword evidence="9 18" id="KW-0695">RNA-directed DNA polymerase</keyword>
<evidence type="ECO:0000256" key="14">
    <source>
        <dbReference type="SAM" id="MobiDB-lite"/>
    </source>
</evidence>
<dbReference type="GO" id="GO:0000723">
    <property type="term" value="P:telomere maintenance"/>
    <property type="evidence" value="ECO:0007669"/>
    <property type="project" value="InterPro"/>
</dbReference>
<dbReference type="GO" id="GO:0003964">
    <property type="term" value="F:RNA-directed DNA polymerase activity"/>
    <property type="evidence" value="ECO:0007669"/>
    <property type="project" value="UniProtKB-KW"/>
</dbReference>
<dbReference type="PROSITE" id="PS50878">
    <property type="entry name" value="RT_POL"/>
    <property type="match status" value="2"/>
</dbReference>
<evidence type="ECO:0000259" key="15">
    <source>
        <dbReference type="PROSITE" id="PS50158"/>
    </source>
</evidence>
<dbReference type="InterPro" id="IPR025558">
    <property type="entry name" value="DUF4283"/>
</dbReference>
<organism evidence="18 19">
    <name type="scientific">Arabidopsis thaliana x Arabidopsis arenosa</name>
    <dbReference type="NCBI Taxonomy" id="1240361"/>
    <lineage>
        <taxon>Eukaryota</taxon>
        <taxon>Viridiplantae</taxon>
        <taxon>Streptophyta</taxon>
        <taxon>Embryophyta</taxon>
        <taxon>Tracheophyta</taxon>
        <taxon>Spermatophyta</taxon>
        <taxon>Magnoliopsida</taxon>
        <taxon>eudicotyledons</taxon>
        <taxon>Gunneridae</taxon>
        <taxon>Pentapetalae</taxon>
        <taxon>rosids</taxon>
        <taxon>malvids</taxon>
        <taxon>Brassicales</taxon>
        <taxon>Brassicaceae</taxon>
        <taxon>Camelineae</taxon>
        <taxon>Arabidopsis</taxon>
    </lineage>
</organism>
<dbReference type="CDD" id="cd00303">
    <property type="entry name" value="retropepsin_like"/>
    <property type="match status" value="3"/>
</dbReference>
<feature type="compositionally biased region" description="Low complexity" evidence="14">
    <location>
        <begin position="5679"/>
        <end position="5691"/>
    </location>
</feature>
<dbReference type="PROSITE" id="PS50158">
    <property type="entry name" value="ZF_CCHC"/>
    <property type="match status" value="1"/>
</dbReference>
<dbReference type="PANTHER" id="PTHR35046">
    <property type="entry name" value="ZINC KNUCKLE (CCHC-TYPE) FAMILY PROTEIN"/>
    <property type="match status" value="1"/>
</dbReference>
<keyword evidence="12" id="KW-0227">DNA damage</keyword>
<evidence type="ECO:0000256" key="4">
    <source>
        <dbReference type="ARBA" id="ARBA00022722"/>
    </source>
</evidence>
<dbReference type="Pfam" id="PF17917">
    <property type="entry name" value="RT_RNaseH"/>
    <property type="match status" value="2"/>
</dbReference>
<feature type="region of interest" description="Disordered" evidence="14">
    <location>
        <begin position="321"/>
        <end position="341"/>
    </location>
</feature>
<evidence type="ECO:0000256" key="3">
    <source>
        <dbReference type="ARBA" id="ARBA00022695"/>
    </source>
</evidence>
<dbReference type="GO" id="GO:0006281">
    <property type="term" value="P:DNA repair"/>
    <property type="evidence" value="ECO:0007669"/>
    <property type="project" value="UniProtKB-KW"/>
</dbReference>
<evidence type="ECO:0000256" key="1">
    <source>
        <dbReference type="ARBA" id="ARBA00022670"/>
    </source>
</evidence>
<dbReference type="Pfam" id="PF02721">
    <property type="entry name" value="DUF223"/>
    <property type="match status" value="1"/>
</dbReference>
<dbReference type="CDD" id="cd09274">
    <property type="entry name" value="RNase_HI_RT_Ty3"/>
    <property type="match status" value="3"/>
</dbReference>
<dbReference type="PANTHER" id="PTHR35046:SF9">
    <property type="entry name" value="RNA-DIRECTED DNA POLYMERASE"/>
    <property type="match status" value="1"/>
</dbReference>
<dbReference type="InterPro" id="IPR041588">
    <property type="entry name" value="Integrase_H2C2"/>
</dbReference>
<keyword evidence="4" id="KW-0540">Nuclease</keyword>
<evidence type="ECO:0000259" key="17">
    <source>
        <dbReference type="PROSITE" id="PS50994"/>
    </source>
</evidence>
<sequence>MANTGDNPNLLQVLAAIQTQLQTMGDRLNRIEQRPQGGGEGHVPDLNDDPPRNQPQQRQHNPPEHQRQRDPFHRGRMRDDEFARQGNMEVKLTAPTFAGRVNPEVYLDWKNRMEHIFDYYGYSDQKKVALAAAQLTDSALTWWDREVAERRRHRHAQITTWDDMRFSLQKSVEEYFEEFEQLKNRLEFEESEETLMAQFLDGLQDRIARKVERQPYHYLGDLLHLAIQAEQHIQRKVASTTRSKSHWNIPSVRNVDKEKSLEVESRFKKQAPATSKEAQTEQSKFKNNQRARDITCFKCQGKGHMARECPNNRVMIITSTGDYESQDKNEENADGSEDDVEYPDVGELLVTSRMLSIMVEPETIQRENIFHTRCTVNSKVCSLIIDGGSCTNVASKYMVEKLGLQMTKHPRPYKLRWLNDEVELKIADQVTVPFSVGKYSDQVICDVVPMKASTNELELPHEITSLLDRFTDVFPDDIPPGLPPNRGIEHQIDLVPGSALPNRPAYRMNPTETKELEKQVRELMSKGYIRESLSPCAVPVLLLDDMLDELSGATIFSKVDLKSGYHQVRMKEGDEWKTAFKTKQGLYECKCFSDHVKHLEKVLEALRKESLFANLKKCTFCTNELAFLGFVVSSQGLQVDQETIKAIQEWPTSTTIGHVRSFHGLASFYRRFVKDFSTIAAPLTTIIKKTAVFFWGQAQQDAFDKLKHSLTNAPVLVLPNFDNTFEVECDASGLGIGAVLTQRGKPVAYFSEKLSGATLNYPTYDKELYALVRSLETWQHYLLAKEFVIHTDHEMLKHLRGQTTLKRRHARWLEFVETFSYIIKYKKGKGNIVADALSRRYAFISIMEAKVLGSEHLKDQYEEDLDFGAIYQACTTAASGPFYQHEGFLFRYKRLCIPQGSMRELLIRESHEGGLMGHFGVDKTLSVLVEHFFWPHLKRDVEKFCARCITCIKSKSRSHPYGFYMPLPIPNMPWVDISMDFVLGLPKIRHKDSIFVVVDRFSKMAHFIPCAKANDATQTADLFFKEVVRLHGEPVLRTEPSQEGENDEDINSNLTEVTRVPTMYQPPRTRSGSKTMREEFNKAVESLITYREMENTINQFDNLTLCSNKLKEQETESTEQQGRHLRNVRSGRFQGRELPLQAKGSKMQITIRKHYIGKFNMSLKVGDWMIIDTFTLSPSYGKYKISSLSYRMGFNHNTDVIKCDPVSDSVFLDLAYFEGVKTESYDENVLIGEISITSAFDVSDVIINPVHIPEVKTDKYFDYPTKKIVDLLAGKEVGQWRILGSSFYIDIDSGCFYFGCPKYNRKTELVKGSTSTGKMVKTPMKPKFLCDKCQESITNVEAMYKLEVRVMDQTTEIKLMVFENNATKLIGKTFEELVDGQYEESLLATFCPGCRTSNENSDVIMTSLDHGADEIMTSLDHGADEIMTSLDHGAKEQFEGGKVINHSIKHAVEDLRELESNDSMDYSTQHEDELLGATKKEAMHVLNGPMTRSKTRLLNQDITTLLQHIEGSLKQDACQTIVMADEEEGENSNKLMLDALTATMTKLLDARLEAFRQTNHRRRRHDREERVLPRDDLAGLKIRIPSFKGTNDPDEYLEWEKKIELVFNCQQYTEESKVKVAPTEFQNYALSWWDQLVTTRRRAGDYPIESWTQMKTIMRKRFVPSHYYRELHNRLRNLVQGNKSVEEYYKEMETLMLRADIQEDNEAIMSRFMGGLNRDIIDRLEVQHYVELEELLHKAIMFEKQLKRRSSKPSFGSGKPSYHKDERSGFQKDYKPFIKPKVEDQDQKGKGKAVMTRTRDIKCFKCQGHGHYANGGSCTNVASETMVEKLGLKVMKHPRPYKLQWLNEDGEMSVDRQVKVPLSIGKYEDEILCDILPMEASHILLGRPWQSDRKAIPSKIKFLLQDYTDVFPEENPVGLPPIIGIEHQIDFVPGASLPNRPAYRTNPVETKELEKQVTELMERGHIRESMSPCAVPVLLVPKKDGSWRMCVDCRAINNITVKYRHPIPRLDDMLDELHGSSIFSKVDLKSGYHQIRMKEGDEWKTAFKTRQGLYEWLVMPFGLTNAPSTFMRLMNHVLRAFIGRFVVVYFDDILVYSKSLEEHVEHLKMVLEVLRKEKLYANLKKCTFGTDNLVFLGFVVSTDGVKVDEEKVKVIREWPSPKSVGEVTSFHGLAGFYRRFVKDFSTLAAPLTEVIKKNVGFKWEQAQEDAFQALKEKLTHAPVLSLPDFLKTFEIECDASGVGIGAVLMQDKKPIAYFSEKLGGATLNYPTYDKELYALVRALQTWQHYLWPKEFVIHTDHESLKHLKGQQKLNKRHARWVEFIETFPYVIKYKKGKDNVVADALSRRFAKDQDREVVRLHGMPKTIVSDRDTKFLSYFWKTLWSKLGTKLLFSTTCHPQTDGQTEVVNRTLSTLLRALIKKNLKTWEDCLPHVEFAYNHSMHSASKFSPFQIVYGFNPTTPLDLMPLPLSERVSLDGKKKAELVQQIHEQAKKNIEEKTKQYAKHANKSRKEVIFNEGDLVWIHLRKERFPKERKSKLMSRIDGPFKVLKRINNNAYSLDLQGKYNVSNSFNVADLIPFIADNTDLRSNPFQLGEDDVIMTSLDHGADEIMTSLDHGADEIMTSLDHGAKEQFEGGKVINHSIKHAVEDLRELESNDSMDYSTQHEDELLGATKKEAMHVLNGPMKRSKTRLLNQDITTLLQHIEGSLKQDACQTTVMADEEEGENSNKLMLDALTATMTKLLDARLEAFRQEHINSDPDRDRTRREPRDPVDARDTMSYYSQSSRQTNHRRRRHDREERVLPRDDLAGLKIRIPSFKGTNDPDEYLEWEKKIELVFNCQQYTEESKVKVAPTEFQNYALSWWDQLVTTRRRAGDYPIESWTQMKTIMRKRFVPSHYYRELHNRLRNLVQGNKSVEEYYKEMETLMLRADIQEDNEAIMSRFMGGLNRDIIDRLEVQHYVELEELLHKAIMFEKQLKRRSSKPSFGSGKPSYHKDERSGFQKDYKPFIKPKVEDQDQKGKGKAVMTRTRDIKCFKCQGHGHYANGGSCTNVASETMVEKLGLKVMKHPRPYKLQWLNEDGEMSVDRQVKVPLSIGKYEDEILCDILPMEASHILLGRPWQSDRKAIPSKIKFLLQDYTDVFPEENPVGLPPIIGIEHQIEFVPGASLPNRPAYRTNPVETKELEKQVTELMERGHIRESMSPCAVPVLLVPKKDGSWRMCVDCRAINNITVKYRHPIPRLDDMLDELHGSSIFSKVDLKSGYHQIRMKEGDEWKTAFKTRQGLYEWLVMPFGLTNAPSTFMRLMNHVLRAFIGRFVVVYFDDILVYSKSLEEHVEHLKMVLEVLRKEKLYANLKKCTFGTDNLVFLGFVVSTDGVKVDEEKVKVIREWPSPKSVGEVTSFHGLAGFYRRFVKDFSTLAAPLTEVIKKNVGFKWEQAQEDAFQALKEKLTHAPVLSLPDFLKTFEIECDASGVGIGAVLMQDKKPIAYFSEKLGGATLNYPTYDKELYALVRALQTWQHYLWPKEFVIHTDHESLKHLKGQQKLNKRHARWVEFIETFPYVIKYKKGKDNVVADALSRRFAKDQDREVVRLHGMPKTIVSDRDTKFLSYFWKTLWSKLGTKLLFSTTCHPQTDGQTEVVNRTLSTLLRALIKKNLKTWEDCLPHVEFAYNHSMHSASKFSPFQIVYGFNPTTPLDLMPLPLSERVSLDGKKKAELVQQIHEQAKKNIEEKTKQYAKHANKSRKEVIFNEGDLVWIHLRKERFPKERKSKLMSRIDGPFKVLKRINNNAYSLDLQGKYNVSNSFNVADLIPFIADNTDLRSNPFQLGEDDVIMTSLDHGADEIMTSLDHGADEIMTSLDHGAKEQFEGGKVINHSIKHAVEDLRELESNDSMDYSTQHEDELLGATKKEAMHVLNDLILSDEEKKLYALQEIDHILRRNGSSLTYYKTMPQVPRDLRFDTNVLILDERGYDRDNLKEKHAKWIKMLTLEQKSIYDDVIGAVNENVGVVFFVYGFGGTSKTFLWKTLTAALRSKGDIVLNVASSGIASLLLKGGRTAHSRFGIPLNPIEFTTCNMKAGSDRTNFVKEASLIIWDEAPMMSRHCFESLDRSLSDICGNGDNKLFGDKVVVFGGLSVSEAEDIKEFSKWILAVGEEFTLLSSDSLDQADIGDLLEVLKIGVWTQDDWCVVMERWIEDPPPDYLGFLPVWIRLRNIPVNHYTQATIATIASRIGKILEFPFEEEHAQSRDFVRVQVRLDVSKPLQNFKEVQTPTGSLVKIGIDYERIRKRCFHCQRLTHDNSNCPSNQPLETSAVMLEIAAPPPMSTKPISSEKLSHLLQPPPPSSPKLLADAIKVSKAIISVPSSGNLLSDVSSDRSIVVTPSVFSSGYCDASSSGFTSPGVAYGKKTRSWARKAKEKTVSRQGLEIESSVDSVEAGLKRKCVEKGKASHLRPLVWERISRIGVVRKEPWCMIGDFNEILSNSEKRGGPLRVESSFLPFRNLLATCDMYEVGSSGNGFTWGGTRNNQWIQCKLDRCFGNPAWFSMFPTAHQWFLEKLGSDDQPVLVEFTQDKSFFKEQFRFDKRWAEDPSFLHMLTKAWNHDSPISSSSFNIRAEHCRQAILDWKTHFWSNSARRIRSIRKALQVQDESPSPCFSRIRHLKSELAIAFREEEIYWRQRSTEKWLHDGDKNTGVFHACVNSTRSANTLHSLIDNSHFHPRVSSTMNADLCRLVSTAKIREAAFSISGDNAPGPDGLTGFFFQQFWDLVKHQIISEVQDNIMIAHEVVHSLHSHPEISKSSVLLKTDMSKAYDRLEWPFLEGILQVMGFAPLWISWIMGCVTSLTFSVLINGHPYGFIKPERGIRQGDPLSPFLFVISTEALIHLFNQAEINGSITGIQYHLSGPSINHLLFVDDSLFLCQASKIQCEEVLHCLHTYELMSGQQINLAKSTITFGSKVTEDLKDWIKNRTNIQLEGGTGKYLGLPECLSGSKQQLLGFIKDRLQSKLTGWYAKTLSQGGKEVLLKSVAMALPVYAMSCFKLPKITIKKLTSAMMEYWWSNSQSQHKIHWISHEKMTLQKSNGGFGFRDLELFNQALLAKQAWRLLYNPHCLFSRFFRTRYYNKTSFLQSKLGSRPSYGWRSILFGKDLLLKGLKRVIGDGQDTLVWIDKWIFDDMVRRPIGLHSLMNICLRASDLIDPSSGLWNISLLRSLFHQDDVFQEETVNHLLFLCPYARKVWAVANFPTPSGGFGDSIVGNFRYIFSLGRNEHLLSEVRRVFPWIVWLLWKNRNKMFFDGSLYPQDLLVRKAYEDSAAWFAAQSLNITESPSPIQHQNHWSPPLLSEVKCNIGFSWSKKQCLSGASSVVRDAMGNVLLHSRRSYAQVASIFEAKVRSWEWALEKSPLYTSFSSFRFLLCFTLSSYVMADEIWQDIQYMVLGRDDPELFVPQAAYASVVAGNRLSLITRPLNSHAQHLRRVLRALPRSWGMASRVHGRIIDDRCIQFRFRSSLDLASVMLRGPWLFNQWFVALQRWEDFSRADFLTYIDLWVQVRGIPVLYVSSMIVRFITSTLGPIMGLDFDDETSSQIAFIRVKVRISISDRLRFFRRVRFESREEAMIDFEYERLHKICSNCCRITHDVDHCPYLAPQGNYHNEAIPVAENEAEVLVVPVWAEDEGSNNPTPPPLVNHSSSSAISSHRPISQPPSPASPIFDLNEPAEEHH</sequence>
<feature type="region of interest" description="Disordered" evidence="14">
    <location>
        <begin position="31"/>
        <end position="74"/>
    </location>
</feature>
<dbReference type="InterPro" id="IPR001878">
    <property type="entry name" value="Znf_CCHC"/>
</dbReference>
<keyword evidence="3" id="KW-0548">Nucleotidyltransferase</keyword>
<dbReference type="GO" id="GO:0005524">
    <property type="term" value="F:ATP binding"/>
    <property type="evidence" value="ECO:0007669"/>
    <property type="project" value="UniProtKB-KW"/>
</dbReference>
<accession>A0A8T2E039</accession>
<evidence type="ECO:0000256" key="5">
    <source>
        <dbReference type="ARBA" id="ARBA00022723"/>
    </source>
</evidence>
<evidence type="ECO:0000256" key="9">
    <source>
        <dbReference type="ARBA" id="ARBA00022918"/>
    </source>
</evidence>
<evidence type="ECO:0000256" key="6">
    <source>
        <dbReference type="ARBA" id="ARBA00022759"/>
    </source>
</evidence>
<keyword evidence="12" id="KW-0067">ATP-binding</keyword>
<evidence type="ECO:0000256" key="12">
    <source>
        <dbReference type="RuleBase" id="RU363044"/>
    </source>
</evidence>
<evidence type="ECO:0000256" key="2">
    <source>
        <dbReference type="ARBA" id="ARBA00022679"/>
    </source>
</evidence>
<dbReference type="InterPro" id="IPR056924">
    <property type="entry name" value="SH3_Tf2-1"/>
</dbReference>
<dbReference type="InterPro" id="IPR047192">
    <property type="entry name" value="Euk_RPA1_DBD_C"/>
</dbReference>
<dbReference type="Pfam" id="PF14392">
    <property type="entry name" value="zf-CCHC_4"/>
    <property type="match status" value="2"/>
</dbReference>
<dbReference type="GO" id="GO:0004519">
    <property type="term" value="F:endonuclease activity"/>
    <property type="evidence" value="ECO:0007669"/>
    <property type="project" value="UniProtKB-KW"/>
</dbReference>
<dbReference type="GO" id="GO:0008270">
    <property type="term" value="F:zinc ion binding"/>
    <property type="evidence" value="ECO:0007669"/>
    <property type="project" value="UniProtKB-KW"/>
</dbReference>
<dbReference type="InterPro" id="IPR001584">
    <property type="entry name" value="Integrase_cat-core"/>
</dbReference>
<comment type="similarity">
    <text evidence="12">Belongs to the helicase family.</text>
</comment>
<dbReference type="FunFam" id="1.10.340.70:FF:000001">
    <property type="entry name" value="Retrovirus-related Pol polyprotein from transposon gypsy-like Protein"/>
    <property type="match status" value="1"/>
</dbReference>
<dbReference type="Pfam" id="PF24626">
    <property type="entry name" value="SH3_Tf2-1"/>
    <property type="match status" value="2"/>
</dbReference>
<feature type="compositionally biased region" description="Acidic residues" evidence="14">
    <location>
        <begin position="332"/>
        <end position="341"/>
    </location>
</feature>
<protein>
    <recommendedName>
        <fullName evidence="12">ATP-dependent DNA helicase</fullName>
        <ecNumber evidence="12">5.6.2.3</ecNumber>
    </recommendedName>
</protein>
<comment type="cofactor">
    <cofactor evidence="12">
        <name>Mg(2+)</name>
        <dbReference type="ChEBI" id="CHEBI:18420"/>
    </cofactor>
</comment>
<evidence type="ECO:0000256" key="8">
    <source>
        <dbReference type="ARBA" id="ARBA00022833"/>
    </source>
</evidence>
<feature type="compositionally biased region" description="Basic and acidic residues" evidence="14">
    <location>
        <begin position="42"/>
        <end position="51"/>
    </location>
</feature>
<proteinExistence type="inferred from homology"/>
<feature type="compositionally biased region" description="Polar residues" evidence="14">
    <location>
        <begin position="272"/>
        <end position="286"/>
    </location>
</feature>
<evidence type="ECO:0000256" key="10">
    <source>
        <dbReference type="ARBA" id="ARBA00023125"/>
    </source>
</evidence>
<dbReference type="GO" id="GO:0015074">
    <property type="term" value="P:DNA integration"/>
    <property type="evidence" value="ECO:0007669"/>
    <property type="project" value="InterPro"/>
</dbReference>
<keyword evidence="12" id="KW-0347">Helicase</keyword>
<dbReference type="InterPro" id="IPR013955">
    <property type="entry name" value="Rep_factor-A_C"/>
</dbReference>
<dbReference type="GO" id="GO:0003677">
    <property type="term" value="F:DNA binding"/>
    <property type="evidence" value="ECO:0007669"/>
    <property type="project" value="UniProtKB-KW"/>
</dbReference>
<dbReference type="InterPro" id="IPR041577">
    <property type="entry name" value="RT_RNaseH_2"/>
</dbReference>
<gene>
    <name evidence="18" type="ORF">ISN45_At04g007460</name>
</gene>
<dbReference type="GO" id="GO:0008233">
    <property type="term" value="F:peptidase activity"/>
    <property type="evidence" value="ECO:0007669"/>
    <property type="project" value="UniProtKB-KW"/>
</dbReference>
<dbReference type="GO" id="GO:0006508">
    <property type="term" value="P:proteolysis"/>
    <property type="evidence" value="ECO:0007669"/>
    <property type="project" value="UniProtKB-KW"/>
</dbReference>
<keyword evidence="12" id="KW-0234">DNA repair</keyword>
<keyword evidence="19" id="KW-1185">Reference proteome</keyword>
<evidence type="ECO:0000313" key="19">
    <source>
        <dbReference type="Proteomes" id="UP000694240"/>
    </source>
</evidence>
<feature type="coiled-coil region" evidence="13">
    <location>
        <begin position="3710"/>
        <end position="3740"/>
    </location>
</feature>
<dbReference type="EC" id="5.6.2.3" evidence="12"/>
<dbReference type="InterPro" id="IPR005162">
    <property type="entry name" value="Retrotrans_gag_dom"/>
</dbReference>
<dbReference type="Pfam" id="PF08646">
    <property type="entry name" value="Rep_fac-A_C"/>
    <property type="match status" value="1"/>
</dbReference>
<dbReference type="Pfam" id="PF00078">
    <property type="entry name" value="RVT_1"/>
    <property type="match status" value="3"/>
</dbReference>
<dbReference type="Pfam" id="PF14111">
    <property type="entry name" value="DUF4283"/>
    <property type="match status" value="1"/>
</dbReference>
<dbReference type="Proteomes" id="UP000694240">
    <property type="component" value="Chromosome 4"/>
</dbReference>
<dbReference type="Pfam" id="PF17919">
    <property type="entry name" value="RT_RNaseH_2"/>
    <property type="match status" value="1"/>
</dbReference>
<dbReference type="PROSITE" id="PS50994">
    <property type="entry name" value="INTEGRASE"/>
    <property type="match status" value="2"/>
</dbReference>
<dbReference type="FunFam" id="3.10.10.10:FF:000007">
    <property type="entry name" value="Retrovirus-related Pol polyprotein from transposon 17.6-like Protein"/>
    <property type="match status" value="2"/>
</dbReference>
<dbReference type="CDD" id="cd04480">
    <property type="entry name" value="RPA1_DBD_A_like"/>
    <property type="match status" value="1"/>
</dbReference>
<keyword evidence="12" id="KW-0233">DNA recombination</keyword>
<feature type="region of interest" description="Disordered" evidence="14">
    <location>
        <begin position="260"/>
        <end position="286"/>
    </location>
</feature>
<name>A0A8T2E039_9BRAS</name>
<dbReference type="InterPro" id="IPR041373">
    <property type="entry name" value="RT_RNaseH"/>
</dbReference>
<keyword evidence="8" id="KW-0862">Zinc</keyword>
<keyword evidence="11" id="KW-0863">Zinc-finger</keyword>
<dbReference type="CDD" id="cd01647">
    <property type="entry name" value="RT_LTR"/>
    <property type="match status" value="3"/>
</dbReference>
<dbReference type="Pfam" id="PF00098">
    <property type="entry name" value="zf-CCHC"/>
    <property type="match status" value="1"/>
</dbReference>
<feature type="domain" description="Reverse transcriptase" evidence="16">
    <location>
        <begin position="3192"/>
        <end position="3371"/>
    </location>
</feature>
<dbReference type="EMBL" id="JAEFBK010000004">
    <property type="protein sequence ID" value="KAG7615234.1"/>
    <property type="molecule type" value="Genomic_DNA"/>
</dbReference>
<feature type="compositionally biased region" description="Basic and acidic residues" evidence="14">
    <location>
        <begin position="2754"/>
        <end position="2777"/>
    </location>
</feature>
<dbReference type="CDD" id="cd04476">
    <property type="entry name" value="RPA1_DBD_C"/>
    <property type="match status" value="1"/>
</dbReference>
<dbReference type="Pfam" id="PF17921">
    <property type="entry name" value="Integrase_H2C2"/>
    <property type="match status" value="1"/>
</dbReference>
<keyword evidence="6" id="KW-0255">Endonuclease</keyword>
<comment type="catalytic activity">
    <reaction evidence="12">
        <text>ATP + H2O = ADP + phosphate + H(+)</text>
        <dbReference type="Rhea" id="RHEA:13065"/>
        <dbReference type="ChEBI" id="CHEBI:15377"/>
        <dbReference type="ChEBI" id="CHEBI:15378"/>
        <dbReference type="ChEBI" id="CHEBI:30616"/>
        <dbReference type="ChEBI" id="CHEBI:43474"/>
        <dbReference type="ChEBI" id="CHEBI:456216"/>
        <dbReference type="EC" id="5.6.2.3"/>
    </reaction>
</comment>
<dbReference type="InterPro" id="IPR003871">
    <property type="entry name" value="RFA1B/D_OB_1st"/>
</dbReference>
<feature type="coiled-coil region" evidence="13">
    <location>
        <begin position="2479"/>
        <end position="2509"/>
    </location>
</feature>
<feature type="domain" description="Integrase catalytic" evidence="17">
    <location>
        <begin position="2288"/>
        <end position="2458"/>
    </location>
</feature>